<dbReference type="InterPro" id="IPR001387">
    <property type="entry name" value="Cro/C1-type_HTH"/>
</dbReference>
<evidence type="ECO:0000313" key="2">
    <source>
        <dbReference type="Proteomes" id="UP000702209"/>
    </source>
</evidence>
<dbReference type="Gene3D" id="1.25.40.10">
    <property type="entry name" value="Tetratricopeptide repeat domain"/>
    <property type="match status" value="1"/>
</dbReference>
<name>A0ABS0D0D4_9NOCA</name>
<dbReference type="RefSeq" id="WP_195133484.1">
    <property type="nucleotide sequence ID" value="NZ_JADLQX010000040.1"/>
</dbReference>
<protein>
    <submittedName>
        <fullName evidence="1">Helix-turn-helix transcriptional regulator</fullName>
    </submittedName>
</protein>
<proteinExistence type="predicted"/>
<sequence>MMRGEDIRAARKARGWSIPILVAALIEAADRDGVHLMTPASLKTSVSRWENGHVVPDDLYSRLLAKVLHLPYAGDPLARGREYQRDVAAAITVLDGLADSDSGNDPALVTAGAITSMGASQVVTGYLFAQSPTLTVEAAGPVHGVAIAARIRDTVAAMMSMDFARGGGHVRRTLLQFFRTQVVPELHAVHPQRVRREIFSAAAEVVQLLGWSAYDAGRHPAAIRYFIQGLRLAEEAGDMRMGARLLANLSHQSNFVHRFDDAVMYARAAQSALRGHGTPSVEAMCVMMEARGLASLSDRKGTAAAIHRAEQLFERRHGDEPTWIGYYDPAELAGDASHCWRDLQLVPQTRTFVSDALTDDTPPRTRAFIQMVSAEASLVAGDWEDAGALAAAAVVNGGDLRSARYLQYLHDFYNRLPAGGSRHPALLEFVDLMHTHHPAIVAVRRS</sequence>
<dbReference type="Proteomes" id="UP000702209">
    <property type="component" value="Unassembled WGS sequence"/>
</dbReference>
<dbReference type="CDD" id="cd00093">
    <property type="entry name" value="HTH_XRE"/>
    <property type="match status" value="1"/>
</dbReference>
<evidence type="ECO:0000313" key="1">
    <source>
        <dbReference type="EMBL" id="MBF6302296.1"/>
    </source>
</evidence>
<organism evidence="1 2">
    <name type="scientific">Nocardia amamiensis</name>
    <dbReference type="NCBI Taxonomy" id="404578"/>
    <lineage>
        <taxon>Bacteria</taxon>
        <taxon>Bacillati</taxon>
        <taxon>Actinomycetota</taxon>
        <taxon>Actinomycetes</taxon>
        <taxon>Mycobacteriales</taxon>
        <taxon>Nocardiaceae</taxon>
        <taxon>Nocardia</taxon>
    </lineage>
</organism>
<keyword evidence="2" id="KW-1185">Reference proteome</keyword>
<dbReference type="InterPro" id="IPR011990">
    <property type="entry name" value="TPR-like_helical_dom_sf"/>
</dbReference>
<comment type="caution">
    <text evidence="1">The sequence shown here is derived from an EMBL/GenBank/DDBJ whole genome shotgun (WGS) entry which is preliminary data.</text>
</comment>
<accession>A0ABS0D0D4</accession>
<reference evidence="1 2" key="1">
    <citation type="submission" date="2020-10" db="EMBL/GenBank/DDBJ databases">
        <title>Identification of Nocardia species via Next-generation sequencing and recognition of intraspecies genetic diversity.</title>
        <authorList>
            <person name="Li P."/>
            <person name="Li P."/>
            <person name="Lu B."/>
        </authorList>
    </citation>
    <scope>NUCLEOTIDE SEQUENCE [LARGE SCALE GENOMIC DNA]</scope>
    <source>
        <strain evidence="1 2">BJ06-0157</strain>
    </source>
</reference>
<dbReference type="SUPFAM" id="SSF48452">
    <property type="entry name" value="TPR-like"/>
    <property type="match status" value="1"/>
</dbReference>
<gene>
    <name evidence="1" type="ORF">IU459_32855</name>
</gene>
<dbReference type="EMBL" id="JADLQX010000040">
    <property type="protein sequence ID" value="MBF6302296.1"/>
    <property type="molecule type" value="Genomic_DNA"/>
</dbReference>